<dbReference type="PANTHER" id="PTHR30273">
    <property type="entry name" value="PERIPLASMIC SIGNAL SENSOR AND SIGMA FACTOR ACTIVATOR FECR-RELATED"/>
    <property type="match status" value="1"/>
</dbReference>
<dbReference type="InterPro" id="IPR032508">
    <property type="entry name" value="FecR_C"/>
</dbReference>
<reference evidence="4 5" key="1">
    <citation type="submission" date="2018-08" db="EMBL/GenBank/DDBJ databases">
        <title>Chitinophagaceae sp. K23C18032701, a novel bacterium isolated from forest soil.</title>
        <authorList>
            <person name="Wang C."/>
        </authorList>
    </citation>
    <scope>NUCLEOTIDE SEQUENCE [LARGE SCALE GENOMIC DNA]</scope>
    <source>
        <strain evidence="4 5">K23C18032701</strain>
    </source>
</reference>
<dbReference type="AlphaFoldDB" id="A0A3E1ND73"/>
<protein>
    <submittedName>
        <fullName evidence="4">DUF4974 domain-containing protein</fullName>
    </submittedName>
</protein>
<dbReference type="PIRSF" id="PIRSF018266">
    <property type="entry name" value="FecR"/>
    <property type="match status" value="1"/>
</dbReference>
<dbReference type="Pfam" id="PF16344">
    <property type="entry name" value="FecR_C"/>
    <property type="match status" value="1"/>
</dbReference>
<dbReference type="Gene3D" id="2.60.120.1440">
    <property type="match status" value="1"/>
</dbReference>
<name>A0A3E1ND73_9BACT</name>
<keyword evidence="1" id="KW-0472">Membrane</keyword>
<gene>
    <name evidence="4" type="ORF">DXN05_23700</name>
</gene>
<dbReference type="OrthoDB" id="934696at2"/>
<dbReference type="Pfam" id="PF04773">
    <property type="entry name" value="FecR"/>
    <property type="match status" value="1"/>
</dbReference>
<feature type="domain" description="Protein FecR C-terminal" evidence="3">
    <location>
        <begin position="273"/>
        <end position="337"/>
    </location>
</feature>
<dbReference type="Proteomes" id="UP000261284">
    <property type="component" value="Unassembled WGS sequence"/>
</dbReference>
<accession>A0A3E1ND73</accession>
<proteinExistence type="predicted"/>
<feature type="domain" description="FecR protein" evidence="2">
    <location>
        <begin position="130"/>
        <end position="218"/>
    </location>
</feature>
<evidence type="ECO:0000256" key="1">
    <source>
        <dbReference type="SAM" id="Phobius"/>
    </source>
</evidence>
<dbReference type="EMBL" id="QTJU01000016">
    <property type="protein sequence ID" value="RFM25718.1"/>
    <property type="molecule type" value="Genomic_DNA"/>
</dbReference>
<sequence>MEISTSQIRAFLENRCSAEEAEIIHRWLQQHPHALDALLDENEWLQFEDDDLLPARRSQQLFASIQQRKKARVLRLHRMRVALRVAAIVAVMVTAAGFLYGIMQRTADTTAPTLAAATATRDSVVMNYSAKQLQIRLEDSSEITLQPNSAVRYNWPFGKNDRNISLNGAAAFVVHHAEKQPFTVYTPGFSTTALGTVFQVNAFKGEHTASVKLLQGKVLVRNLVHRQQQAYLKPGEQYVFSNTSFNLTPVNANPSAPDQGAVAAHRKDVDTGLTFSNMPVPVIMQQLTAAYHVHIMCADTTLVRRKFTGHFSRNDSLEDILQTIAQLNDLTVNKKGSGYEIKPMP</sequence>
<organism evidence="4 5">
    <name type="scientific">Deminuibacter soli</name>
    <dbReference type="NCBI Taxonomy" id="2291815"/>
    <lineage>
        <taxon>Bacteria</taxon>
        <taxon>Pseudomonadati</taxon>
        <taxon>Bacteroidota</taxon>
        <taxon>Chitinophagia</taxon>
        <taxon>Chitinophagales</taxon>
        <taxon>Chitinophagaceae</taxon>
        <taxon>Deminuibacter</taxon>
    </lineage>
</organism>
<keyword evidence="1" id="KW-0812">Transmembrane</keyword>
<dbReference type="InterPro" id="IPR012373">
    <property type="entry name" value="Ferrdict_sens_TM"/>
</dbReference>
<feature type="transmembrane region" description="Helical" evidence="1">
    <location>
        <begin position="81"/>
        <end position="103"/>
    </location>
</feature>
<evidence type="ECO:0000313" key="5">
    <source>
        <dbReference type="Proteomes" id="UP000261284"/>
    </source>
</evidence>
<dbReference type="GO" id="GO:0016989">
    <property type="term" value="F:sigma factor antagonist activity"/>
    <property type="evidence" value="ECO:0007669"/>
    <property type="project" value="TreeGrafter"/>
</dbReference>
<dbReference type="RefSeq" id="WP_116849796.1">
    <property type="nucleotide sequence ID" value="NZ_QTJU01000016.1"/>
</dbReference>
<dbReference type="Gene3D" id="3.55.50.30">
    <property type="match status" value="1"/>
</dbReference>
<keyword evidence="5" id="KW-1185">Reference proteome</keyword>
<keyword evidence="1" id="KW-1133">Transmembrane helix</keyword>
<dbReference type="PANTHER" id="PTHR30273:SF2">
    <property type="entry name" value="PROTEIN FECR"/>
    <property type="match status" value="1"/>
</dbReference>
<dbReference type="InterPro" id="IPR006860">
    <property type="entry name" value="FecR"/>
</dbReference>
<evidence type="ECO:0000259" key="3">
    <source>
        <dbReference type="Pfam" id="PF16344"/>
    </source>
</evidence>
<evidence type="ECO:0000259" key="2">
    <source>
        <dbReference type="Pfam" id="PF04773"/>
    </source>
</evidence>
<comment type="caution">
    <text evidence="4">The sequence shown here is derived from an EMBL/GenBank/DDBJ whole genome shotgun (WGS) entry which is preliminary data.</text>
</comment>
<evidence type="ECO:0000313" key="4">
    <source>
        <dbReference type="EMBL" id="RFM25718.1"/>
    </source>
</evidence>